<feature type="domain" description="RING-type" evidence="7">
    <location>
        <begin position="68"/>
        <end position="110"/>
    </location>
</feature>
<evidence type="ECO:0000256" key="1">
    <source>
        <dbReference type="ARBA" id="ARBA00022723"/>
    </source>
</evidence>
<evidence type="ECO:0000256" key="5">
    <source>
        <dbReference type="SAM" id="MobiDB-lite"/>
    </source>
</evidence>
<dbReference type="PROSITE" id="PS01359">
    <property type="entry name" value="ZF_PHD_1"/>
    <property type="match status" value="1"/>
</dbReference>
<dbReference type="Pfam" id="PF00628">
    <property type="entry name" value="PHD"/>
    <property type="match status" value="1"/>
</dbReference>
<dbReference type="AlphaFoldDB" id="A0A5N5TMU4"/>
<reference evidence="8 9" key="1">
    <citation type="journal article" date="2019" name="PLoS Biol.">
        <title>Sex chromosomes control vertical transmission of feminizing Wolbachia symbionts in an isopod.</title>
        <authorList>
            <person name="Becking T."/>
            <person name="Chebbi M.A."/>
            <person name="Giraud I."/>
            <person name="Moumen B."/>
            <person name="Laverre T."/>
            <person name="Caubet Y."/>
            <person name="Peccoud J."/>
            <person name="Gilbert C."/>
            <person name="Cordaux R."/>
        </authorList>
    </citation>
    <scope>NUCLEOTIDE SEQUENCE [LARGE SCALE GENOMIC DNA]</scope>
    <source>
        <strain evidence="8">ANa2</strain>
        <tissue evidence="8">Whole body excluding digestive tract and cuticle</tissue>
    </source>
</reference>
<dbReference type="SMART" id="SM00249">
    <property type="entry name" value="PHD"/>
    <property type="match status" value="1"/>
</dbReference>
<dbReference type="PANTHER" id="PTHR12618">
    <property type="entry name" value="PHD AND RING FINGER DOMAIN-CONTAINING PROTEIN 1"/>
    <property type="match status" value="1"/>
</dbReference>
<name>A0A5N5TMU4_9CRUS</name>
<evidence type="ECO:0000259" key="7">
    <source>
        <dbReference type="PROSITE" id="PS50089"/>
    </source>
</evidence>
<dbReference type="PROSITE" id="PS50016">
    <property type="entry name" value="ZF_PHD_2"/>
    <property type="match status" value="1"/>
</dbReference>
<dbReference type="GO" id="GO:0008270">
    <property type="term" value="F:zinc ion binding"/>
    <property type="evidence" value="ECO:0007669"/>
    <property type="project" value="UniProtKB-KW"/>
</dbReference>
<sequence>MSDCESDLTIDLKNDDLIQKDYSFPSTSSESKSGFIEKYDSKDLAAEEMESSVSENNEDSDSESGEHCAICLSLIRGKIGSPDAEGCEHYFCLLCILEWTKNNPTCPQDRRPFKRILVRENICGEIVSTLDAEKSNVEEEEQEQADLTYCEVCGSSDREDCLLLCDGCDLGFHLECLSPPLLEVPIEEWFCPLCVAADLPDVVKKAEIQKKNEKESKNQRRKKKKPLRKPRMIPRTRASERVLRRINKTRFKESKNKSR</sequence>
<dbReference type="PROSITE" id="PS50089">
    <property type="entry name" value="ZF_RING_2"/>
    <property type="match status" value="1"/>
</dbReference>
<evidence type="ECO:0000256" key="3">
    <source>
        <dbReference type="ARBA" id="ARBA00022833"/>
    </source>
</evidence>
<dbReference type="InterPro" id="IPR019787">
    <property type="entry name" value="Znf_PHD-finger"/>
</dbReference>
<keyword evidence="9" id="KW-1185">Reference proteome</keyword>
<dbReference type="Proteomes" id="UP000326759">
    <property type="component" value="Unassembled WGS sequence"/>
</dbReference>
<organism evidence="8 9">
    <name type="scientific">Armadillidium nasatum</name>
    <dbReference type="NCBI Taxonomy" id="96803"/>
    <lineage>
        <taxon>Eukaryota</taxon>
        <taxon>Metazoa</taxon>
        <taxon>Ecdysozoa</taxon>
        <taxon>Arthropoda</taxon>
        <taxon>Crustacea</taxon>
        <taxon>Multicrustacea</taxon>
        <taxon>Malacostraca</taxon>
        <taxon>Eumalacostraca</taxon>
        <taxon>Peracarida</taxon>
        <taxon>Isopoda</taxon>
        <taxon>Oniscidea</taxon>
        <taxon>Crinocheta</taxon>
        <taxon>Armadillidiidae</taxon>
        <taxon>Armadillidium</taxon>
    </lineage>
</organism>
<dbReference type="SUPFAM" id="SSF57903">
    <property type="entry name" value="FYVE/PHD zinc finger"/>
    <property type="match status" value="1"/>
</dbReference>
<dbReference type="InterPro" id="IPR011011">
    <property type="entry name" value="Znf_FYVE_PHD"/>
</dbReference>
<keyword evidence="3" id="KW-0862">Zinc</keyword>
<comment type="caution">
    <text evidence="8">The sequence shown here is derived from an EMBL/GenBank/DDBJ whole genome shotgun (WGS) entry which is preliminary data.</text>
</comment>
<feature type="compositionally biased region" description="Basic residues" evidence="5">
    <location>
        <begin position="219"/>
        <end position="234"/>
    </location>
</feature>
<dbReference type="PROSITE" id="PS00518">
    <property type="entry name" value="ZF_RING_1"/>
    <property type="match status" value="1"/>
</dbReference>
<feature type="domain" description="PHD-type" evidence="6">
    <location>
        <begin position="147"/>
        <end position="197"/>
    </location>
</feature>
<gene>
    <name evidence="8" type="primary">PHRF1</name>
    <name evidence="8" type="ORF">Anas_02096</name>
</gene>
<keyword evidence="1" id="KW-0479">Metal-binding</keyword>
<dbReference type="Pfam" id="PF13639">
    <property type="entry name" value="zf-RING_2"/>
    <property type="match status" value="1"/>
</dbReference>
<dbReference type="SMART" id="SM00184">
    <property type="entry name" value="RING"/>
    <property type="match status" value="2"/>
</dbReference>
<evidence type="ECO:0000313" key="8">
    <source>
        <dbReference type="EMBL" id="KAB7507466.1"/>
    </source>
</evidence>
<feature type="region of interest" description="Disordered" evidence="5">
    <location>
        <begin position="210"/>
        <end position="240"/>
    </location>
</feature>
<dbReference type="EMBL" id="SEYY01000330">
    <property type="protein sequence ID" value="KAB7507466.1"/>
    <property type="molecule type" value="Genomic_DNA"/>
</dbReference>
<dbReference type="InterPro" id="IPR017907">
    <property type="entry name" value="Znf_RING_CS"/>
</dbReference>
<protein>
    <submittedName>
        <fullName evidence="8">PHD and RING finger domain-containing protein 1</fullName>
    </submittedName>
</protein>
<dbReference type="InterPro" id="IPR047157">
    <property type="entry name" value="PHRF1/Atg35"/>
</dbReference>
<dbReference type="InterPro" id="IPR001841">
    <property type="entry name" value="Znf_RING"/>
</dbReference>
<proteinExistence type="predicted"/>
<dbReference type="SUPFAM" id="SSF57850">
    <property type="entry name" value="RING/U-box"/>
    <property type="match status" value="1"/>
</dbReference>
<evidence type="ECO:0000313" key="9">
    <source>
        <dbReference type="Proteomes" id="UP000326759"/>
    </source>
</evidence>
<dbReference type="OrthoDB" id="1935339at2759"/>
<dbReference type="InterPro" id="IPR019786">
    <property type="entry name" value="Zinc_finger_PHD-type_CS"/>
</dbReference>
<dbReference type="InterPro" id="IPR013083">
    <property type="entry name" value="Znf_RING/FYVE/PHD"/>
</dbReference>
<keyword evidence="2 4" id="KW-0863">Zinc-finger</keyword>
<evidence type="ECO:0000259" key="6">
    <source>
        <dbReference type="PROSITE" id="PS50016"/>
    </source>
</evidence>
<evidence type="ECO:0000256" key="2">
    <source>
        <dbReference type="ARBA" id="ARBA00022771"/>
    </source>
</evidence>
<dbReference type="Gene3D" id="3.30.40.10">
    <property type="entry name" value="Zinc/RING finger domain, C3HC4 (zinc finger)"/>
    <property type="match status" value="2"/>
</dbReference>
<dbReference type="InterPro" id="IPR001965">
    <property type="entry name" value="Znf_PHD"/>
</dbReference>
<evidence type="ECO:0000256" key="4">
    <source>
        <dbReference type="PROSITE-ProRule" id="PRU00175"/>
    </source>
</evidence>
<dbReference type="PANTHER" id="PTHR12618:SF20">
    <property type="entry name" value="PHD AND RING FINGER DOMAIN-CONTAINING PROTEIN 1"/>
    <property type="match status" value="1"/>
</dbReference>
<accession>A0A5N5TMU4</accession>